<reference evidence="1 2" key="1">
    <citation type="submission" date="2016-08" db="EMBL/GenBank/DDBJ databases">
        <title>A Parts List for Fungal Cellulosomes Revealed by Comparative Genomics.</title>
        <authorList>
            <consortium name="DOE Joint Genome Institute"/>
            <person name="Haitjema C.H."/>
            <person name="Gilmore S.P."/>
            <person name="Henske J.K."/>
            <person name="Solomon K.V."/>
            <person name="De Groot R."/>
            <person name="Kuo A."/>
            <person name="Mondo S.J."/>
            <person name="Salamov A.A."/>
            <person name="Labutti K."/>
            <person name="Zhao Z."/>
            <person name="Chiniquy J."/>
            <person name="Barry K."/>
            <person name="Brewer H.M."/>
            <person name="Purvine S.O."/>
            <person name="Wright A.T."/>
            <person name="Boxma B."/>
            <person name="Van Alen T."/>
            <person name="Hackstein J.H."/>
            <person name="Baker S.E."/>
            <person name="Grigoriev I.V."/>
            <person name="O'Malley M.A."/>
        </authorList>
    </citation>
    <scope>NUCLEOTIDE SEQUENCE [LARGE SCALE GENOMIC DNA]</scope>
    <source>
        <strain evidence="1 2">G1</strain>
    </source>
</reference>
<protein>
    <submittedName>
        <fullName evidence="1">Uncharacterized protein</fullName>
    </submittedName>
</protein>
<accession>A0A1Y1XY68</accession>
<evidence type="ECO:0000313" key="2">
    <source>
        <dbReference type="Proteomes" id="UP000193920"/>
    </source>
</evidence>
<evidence type="ECO:0000313" key="1">
    <source>
        <dbReference type="EMBL" id="ORX90682.1"/>
    </source>
</evidence>
<name>A0A1Y1XY68_9FUNG</name>
<dbReference type="Proteomes" id="UP000193920">
    <property type="component" value="Unassembled WGS sequence"/>
</dbReference>
<dbReference type="AlphaFoldDB" id="A0A1Y1XY68"/>
<proteinExistence type="predicted"/>
<dbReference type="EMBL" id="MCOG01000941">
    <property type="protein sequence ID" value="ORX90682.1"/>
    <property type="molecule type" value="Genomic_DNA"/>
</dbReference>
<comment type="caution">
    <text evidence="1">The sequence shown here is derived from an EMBL/GenBank/DDBJ whole genome shotgun (WGS) entry which is preliminary data.</text>
</comment>
<keyword evidence="2" id="KW-1185">Reference proteome</keyword>
<organism evidence="1 2">
    <name type="scientific">Neocallimastix californiae</name>
    <dbReference type="NCBI Taxonomy" id="1754190"/>
    <lineage>
        <taxon>Eukaryota</taxon>
        <taxon>Fungi</taxon>
        <taxon>Fungi incertae sedis</taxon>
        <taxon>Chytridiomycota</taxon>
        <taxon>Chytridiomycota incertae sedis</taxon>
        <taxon>Neocallimastigomycetes</taxon>
        <taxon>Neocallimastigales</taxon>
        <taxon>Neocallimastigaceae</taxon>
        <taxon>Neocallimastix</taxon>
    </lineage>
</organism>
<gene>
    <name evidence="1" type="ORF">LY90DRAFT_520920</name>
</gene>
<sequence length="100" mass="12278">MDRNCKNSYTILDYITKQRKELPGNEWKILSNFNWEKRLEEFECQYNKPKSLKTKVTEIEMEFCNWLRLLILNNEQLTKHEVKKEIFKNPEISFFLCIKI</sequence>